<sequence>LVFSSLKPLSLSVSSSSASYRSSTLSVAPQGSVYAALRVAQRRPASVLYGKHPICHHQIINHLQLCEFRSATTIVNLVSSDLPPTSILCPPLDSAL</sequence>
<keyword evidence="2" id="KW-1185">Reference proteome</keyword>
<feature type="non-terminal residue" evidence="1">
    <location>
        <position position="1"/>
    </location>
</feature>
<gene>
    <name evidence="1" type="ORF">PIB30_049621</name>
</gene>
<reference evidence="1 2" key="1">
    <citation type="journal article" date="2023" name="Plants (Basel)">
        <title>Bridging the Gap: Combining Genomics and Transcriptomics Approaches to Understand Stylosanthes scabra, an Orphan Legume from the Brazilian Caatinga.</title>
        <authorList>
            <person name="Ferreira-Neto J.R.C."/>
            <person name="da Silva M.D."/>
            <person name="Binneck E."/>
            <person name="de Melo N.F."/>
            <person name="da Silva R.H."/>
            <person name="de Melo A.L.T.M."/>
            <person name="Pandolfi V."/>
            <person name="Bustamante F.O."/>
            <person name="Brasileiro-Vidal A.C."/>
            <person name="Benko-Iseppon A.M."/>
        </authorList>
    </citation>
    <scope>NUCLEOTIDE SEQUENCE [LARGE SCALE GENOMIC DNA]</scope>
    <source>
        <tissue evidence="1">Leaves</tissue>
    </source>
</reference>
<organism evidence="1 2">
    <name type="scientific">Stylosanthes scabra</name>
    <dbReference type="NCBI Taxonomy" id="79078"/>
    <lineage>
        <taxon>Eukaryota</taxon>
        <taxon>Viridiplantae</taxon>
        <taxon>Streptophyta</taxon>
        <taxon>Embryophyta</taxon>
        <taxon>Tracheophyta</taxon>
        <taxon>Spermatophyta</taxon>
        <taxon>Magnoliopsida</taxon>
        <taxon>eudicotyledons</taxon>
        <taxon>Gunneridae</taxon>
        <taxon>Pentapetalae</taxon>
        <taxon>rosids</taxon>
        <taxon>fabids</taxon>
        <taxon>Fabales</taxon>
        <taxon>Fabaceae</taxon>
        <taxon>Papilionoideae</taxon>
        <taxon>50 kb inversion clade</taxon>
        <taxon>dalbergioids sensu lato</taxon>
        <taxon>Dalbergieae</taxon>
        <taxon>Pterocarpus clade</taxon>
        <taxon>Stylosanthes</taxon>
    </lineage>
</organism>
<accession>A0ABU6YET1</accession>
<protein>
    <submittedName>
        <fullName evidence="1">Uncharacterized protein</fullName>
    </submittedName>
</protein>
<name>A0ABU6YET1_9FABA</name>
<dbReference type="Proteomes" id="UP001341840">
    <property type="component" value="Unassembled WGS sequence"/>
</dbReference>
<evidence type="ECO:0000313" key="2">
    <source>
        <dbReference type="Proteomes" id="UP001341840"/>
    </source>
</evidence>
<comment type="caution">
    <text evidence="1">The sequence shown here is derived from an EMBL/GenBank/DDBJ whole genome shotgun (WGS) entry which is preliminary data.</text>
</comment>
<evidence type="ECO:0000313" key="1">
    <source>
        <dbReference type="EMBL" id="MED6208915.1"/>
    </source>
</evidence>
<dbReference type="EMBL" id="JASCZI010241990">
    <property type="protein sequence ID" value="MED6208915.1"/>
    <property type="molecule type" value="Genomic_DNA"/>
</dbReference>
<proteinExistence type="predicted"/>